<dbReference type="InterPro" id="IPR016705">
    <property type="entry name" value="Ycf48/Hcf136"/>
</dbReference>
<evidence type="ECO:0000256" key="2">
    <source>
        <dbReference type="ARBA" id="ARBA00022729"/>
    </source>
</evidence>
<accession>A0A1X4G7F4</accession>
<feature type="domain" description="Photosynthesis system II assembly factor Ycf48/Hcf136-like" evidence="6">
    <location>
        <begin position="28"/>
        <end position="327"/>
    </location>
</feature>
<evidence type="ECO:0000256" key="5">
    <source>
        <dbReference type="PIRNR" id="PIRNR017875"/>
    </source>
</evidence>
<keyword evidence="3 4" id="KW-0604">Photosystem II</keyword>
<dbReference type="EMBL" id="NBYN01000042">
    <property type="protein sequence ID" value="OSO90801.1"/>
    <property type="molecule type" value="Genomic_DNA"/>
</dbReference>
<dbReference type="PANTHER" id="PTHR47199:SF2">
    <property type="entry name" value="PHOTOSYSTEM II STABILITY_ASSEMBLY FACTOR HCF136, CHLOROPLASTIC"/>
    <property type="match status" value="1"/>
</dbReference>
<dbReference type="GO" id="GO:0015979">
    <property type="term" value="P:photosynthesis"/>
    <property type="evidence" value="ECO:0007669"/>
    <property type="project" value="UniProtKB-KW"/>
</dbReference>
<dbReference type="InterPro" id="IPR028203">
    <property type="entry name" value="PSII_CF48-like_dom"/>
</dbReference>
<dbReference type="PANTHER" id="PTHR47199">
    <property type="entry name" value="PHOTOSYSTEM II STABILITY/ASSEMBLY FACTOR HCF136, CHLOROPLASTIC"/>
    <property type="match status" value="1"/>
</dbReference>
<dbReference type="Proteomes" id="UP000192997">
    <property type="component" value="Unassembled WGS sequence"/>
</dbReference>
<dbReference type="GO" id="GO:0031979">
    <property type="term" value="C:plasma membrane-derived thylakoid lumen"/>
    <property type="evidence" value="ECO:0007669"/>
    <property type="project" value="UniProtKB-SubCell"/>
</dbReference>
<dbReference type="Pfam" id="PF14870">
    <property type="entry name" value="PSII_BNR"/>
    <property type="match status" value="1"/>
</dbReference>
<proteinExistence type="inferred from homology"/>
<dbReference type="SUPFAM" id="SSF110296">
    <property type="entry name" value="Oligoxyloglucan reducing end-specific cellobiohydrolase"/>
    <property type="match status" value="1"/>
</dbReference>
<comment type="similarity">
    <text evidence="4 5">Belongs to the Ycf48 family.</text>
</comment>
<reference evidence="8" key="1">
    <citation type="submission" date="2017-04" db="EMBL/GenBank/DDBJ databases">
        <authorList>
            <person name="Abreu V.A."/>
            <person name="Popin R.V."/>
            <person name="Rigonato J."/>
            <person name="Andreote A.P."/>
            <person name="Schaker P.C."/>
            <person name="Hoff-Risseti C."/>
            <person name="Alvarenga D.O."/>
            <person name="Varani A.M."/>
            <person name="Fiore M.F."/>
        </authorList>
    </citation>
    <scope>NUCLEOTIDE SEQUENCE [LARGE SCALE GENOMIC DNA]</scope>
    <source>
        <strain evidence="8">CENA303</strain>
    </source>
</reference>
<dbReference type="Gene3D" id="2.130.10.10">
    <property type="entry name" value="YVTN repeat-like/Quinoprotein amine dehydrogenase"/>
    <property type="match status" value="2"/>
</dbReference>
<dbReference type="PIRSF" id="PIRSF017875">
    <property type="entry name" value="PSII_HCF136"/>
    <property type="match status" value="1"/>
</dbReference>
<evidence type="ECO:0000256" key="3">
    <source>
        <dbReference type="ARBA" id="ARBA00023276"/>
    </source>
</evidence>
<comment type="caution">
    <text evidence="7">The sequence shown here is derived from an EMBL/GenBank/DDBJ whole genome shotgun (WGS) entry which is preliminary data.</text>
</comment>
<dbReference type="HAMAP" id="MF_01348">
    <property type="entry name" value="Ycf48"/>
    <property type="match status" value="1"/>
</dbReference>
<dbReference type="RefSeq" id="WP_085728042.1">
    <property type="nucleotide sequence ID" value="NZ_NBYN01000042.1"/>
</dbReference>
<evidence type="ECO:0000313" key="8">
    <source>
        <dbReference type="Proteomes" id="UP000192997"/>
    </source>
</evidence>
<name>A0A1X4G7F4_9CYAN</name>
<sequence>MSSITKKWQGLFAVLLVVLTCIACSKVPSTSFNPWEIISVPTEEKLFDIAFTDEPNHGYLVGSNATLLETKDGGNNWQRLELAVEEPKSRFDSISFAGQEGWIVGEPSVLLHTTDGGKSWSSLPLSQKLPGSPILVKALGENAAEMATDVGAIYGTTDGGLNWKAQVETAVGVVRNLERSSDGKYIAVSAKGSFYSVWEPGMTAWEPHNRNSSRRLENMGFADNGQLWLLARGGQVQFSDPAKSDEWLEATYPELSTSWGLLDLAYRTPEEIWIGGGSGNLLRSTDGGQTWEKDREVEEVAANLYKVVFFNPDQGFIIGDHGVLLKYNPHNPKEENTTPADVI</sequence>
<evidence type="ECO:0000256" key="1">
    <source>
        <dbReference type="ARBA" id="ARBA00022531"/>
    </source>
</evidence>
<keyword evidence="4" id="KW-0793">Thylakoid</keyword>
<gene>
    <name evidence="4" type="primary">ycf48</name>
    <name evidence="7" type="ORF">B7O87_08275</name>
</gene>
<evidence type="ECO:0000259" key="6">
    <source>
        <dbReference type="Pfam" id="PF14870"/>
    </source>
</evidence>
<protein>
    <recommendedName>
        <fullName evidence="4 5">Photosystem II assembly protein Ycf48</fullName>
    </recommendedName>
</protein>
<dbReference type="NCBIfam" id="NF010237">
    <property type="entry name" value="PRK13684.1"/>
    <property type="match status" value="1"/>
</dbReference>
<comment type="domain">
    <text evidence="4">A 7-bladed beta-propeller torus, about 55 by 55 Angstroms, with a depth of about 25 Angstroms and a central pore.</text>
</comment>
<keyword evidence="1 4" id="KW-0602">Photosynthesis</keyword>
<dbReference type="InterPro" id="IPR015943">
    <property type="entry name" value="WD40/YVTN_repeat-like_dom_sf"/>
</dbReference>
<comment type="function">
    <text evidence="4">A factor required for optimal assembly of photosystem II (PSII), acting in the early stages of PSII assembly. Also plays a role in replacement of photodamaged D1 (psbA). Assists YidC in synthesis of chlorophyll-binding proteins.</text>
</comment>
<keyword evidence="2 4" id="KW-0732">Signal</keyword>
<comment type="subcellular location">
    <subcellularLocation>
        <location evidence="4">Cellular thylakoid lumen</location>
    </subcellularLocation>
    <text evidence="4">Associated with a PSII precusor complex on the lumenal side of the thylakoid membrane.</text>
</comment>
<dbReference type="AlphaFoldDB" id="A0A1X4G7F4"/>
<evidence type="ECO:0000313" key="7">
    <source>
        <dbReference type="EMBL" id="OSO90801.1"/>
    </source>
</evidence>
<evidence type="ECO:0000256" key="4">
    <source>
        <dbReference type="HAMAP-Rule" id="MF_01348"/>
    </source>
</evidence>
<organism evidence="7 8">
    <name type="scientific">Cylindrospermopsis raciborskii CENA303</name>
    <dbReference type="NCBI Taxonomy" id="1170769"/>
    <lineage>
        <taxon>Bacteria</taxon>
        <taxon>Bacillati</taxon>
        <taxon>Cyanobacteriota</taxon>
        <taxon>Cyanophyceae</taxon>
        <taxon>Nostocales</taxon>
        <taxon>Aphanizomenonaceae</taxon>
        <taxon>Cylindrospermopsis</taxon>
    </lineage>
</organism>
<dbReference type="GO" id="GO:0009523">
    <property type="term" value="C:photosystem II"/>
    <property type="evidence" value="ECO:0007669"/>
    <property type="project" value="UniProtKB-KW"/>
</dbReference>